<feature type="domain" description="Sushi" evidence="12">
    <location>
        <begin position="455"/>
        <end position="512"/>
    </location>
</feature>
<protein>
    <recommendedName>
        <fullName evidence="15">CUB and sushi domain-containing protein 3</fullName>
    </recommendedName>
</protein>
<dbReference type="PANTHER" id="PTHR19325">
    <property type="entry name" value="COMPLEMENT COMPONENT-RELATED SUSHI DOMAIN-CONTAINING"/>
    <property type="match status" value="1"/>
</dbReference>
<dbReference type="SMART" id="SM00032">
    <property type="entry name" value="CCP"/>
    <property type="match status" value="4"/>
</dbReference>
<evidence type="ECO:0000313" key="14">
    <source>
        <dbReference type="Proteomes" id="UP000823941"/>
    </source>
</evidence>
<dbReference type="InterPro" id="IPR008979">
    <property type="entry name" value="Galactose-bd-like_sf"/>
</dbReference>
<dbReference type="InterPro" id="IPR006585">
    <property type="entry name" value="FTP1"/>
</dbReference>
<dbReference type="EMBL" id="JAHIBW010000001">
    <property type="protein sequence ID" value="KAG7313588.1"/>
    <property type="molecule type" value="Genomic_DNA"/>
</dbReference>
<dbReference type="InterPro" id="IPR050350">
    <property type="entry name" value="Compl-Cell_Adhes-Reg"/>
</dbReference>
<feature type="compositionally biased region" description="Basic and acidic residues" evidence="9">
    <location>
        <begin position="684"/>
        <end position="718"/>
    </location>
</feature>
<dbReference type="InterPro" id="IPR018378">
    <property type="entry name" value="C-type_lectin_CS"/>
</dbReference>
<feature type="domain" description="Sushi" evidence="12">
    <location>
        <begin position="109"/>
        <end position="169"/>
    </location>
</feature>
<dbReference type="PROSITE" id="PS00615">
    <property type="entry name" value="C_TYPE_LECTIN_1"/>
    <property type="match status" value="1"/>
</dbReference>
<dbReference type="Pfam" id="PF22633">
    <property type="entry name" value="F5_F8_type_C_2"/>
    <property type="match status" value="1"/>
</dbReference>
<dbReference type="CDD" id="cd00033">
    <property type="entry name" value="CCP"/>
    <property type="match status" value="4"/>
</dbReference>
<dbReference type="SUPFAM" id="SSF56436">
    <property type="entry name" value="C-type lectin-like"/>
    <property type="match status" value="1"/>
</dbReference>
<feature type="region of interest" description="Disordered" evidence="9">
    <location>
        <begin position="846"/>
        <end position="910"/>
    </location>
</feature>
<keyword evidence="2" id="KW-0479">Metal-binding</keyword>
<evidence type="ECO:0000256" key="8">
    <source>
        <dbReference type="PROSITE-ProRule" id="PRU00302"/>
    </source>
</evidence>
<evidence type="ECO:0000256" key="5">
    <source>
        <dbReference type="ARBA" id="ARBA00022837"/>
    </source>
</evidence>
<dbReference type="Gene3D" id="2.60.120.260">
    <property type="entry name" value="Galactose-binding domain-like"/>
    <property type="match status" value="1"/>
</dbReference>
<feature type="disulfide bond" evidence="8">
    <location>
        <begin position="603"/>
        <end position="630"/>
    </location>
</feature>
<dbReference type="SMART" id="SM00607">
    <property type="entry name" value="FTP"/>
    <property type="match status" value="1"/>
</dbReference>
<evidence type="ECO:0000256" key="4">
    <source>
        <dbReference type="ARBA" id="ARBA00022737"/>
    </source>
</evidence>
<dbReference type="InterPro" id="IPR001304">
    <property type="entry name" value="C-type_lectin-like"/>
</dbReference>
<feature type="region of interest" description="Disordered" evidence="9">
    <location>
        <begin position="633"/>
        <end position="758"/>
    </location>
</feature>
<keyword evidence="1 8" id="KW-0768">Sushi</keyword>
<keyword evidence="3" id="KW-0732">Signal</keyword>
<feature type="domain" description="C-type lectin" evidence="11">
    <location>
        <begin position="333"/>
        <end position="451"/>
    </location>
</feature>
<dbReference type="SMART" id="SM00034">
    <property type="entry name" value="CLECT"/>
    <property type="match status" value="1"/>
</dbReference>
<dbReference type="InterPro" id="IPR016186">
    <property type="entry name" value="C-type_lectin-like/link_sf"/>
</dbReference>
<proteinExistence type="predicted"/>
<comment type="caution">
    <text evidence="13">The sequence shown here is derived from an EMBL/GenBank/DDBJ whole genome shotgun (WGS) entry which is preliminary data.</text>
</comment>
<feature type="domain" description="Sushi" evidence="12">
    <location>
        <begin position="573"/>
        <end position="632"/>
    </location>
</feature>
<dbReference type="SUPFAM" id="SSF49785">
    <property type="entry name" value="Galactose-binding domain-like"/>
    <property type="match status" value="1"/>
</dbReference>
<evidence type="ECO:0000313" key="13">
    <source>
        <dbReference type="EMBL" id="KAG7313588.1"/>
    </source>
</evidence>
<feature type="compositionally biased region" description="Basic residues" evidence="9">
    <location>
        <begin position="901"/>
        <end position="910"/>
    </location>
</feature>
<evidence type="ECO:0000256" key="6">
    <source>
        <dbReference type="ARBA" id="ARBA00023157"/>
    </source>
</evidence>
<feature type="disulfide bond" evidence="8">
    <location>
        <begin position="483"/>
        <end position="510"/>
    </location>
</feature>
<feature type="region of interest" description="Disordered" evidence="9">
    <location>
        <begin position="1"/>
        <end position="79"/>
    </location>
</feature>
<keyword evidence="10" id="KW-1133">Transmembrane helix</keyword>
<dbReference type="CDD" id="cd00037">
    <property type="entry name" value="CLECT"/>
    <property type="match status" value="1"/>
</dbReference>
<keyword evidence="10" id="KW-0472">Membrane</keyword>
<feature type="transmembrane region" description="Helical" evidence="10">
    <location>
        <begin position="771"/>
        <end position="797"/>
    </location>
</feature>
<dbReference type="InterPro" id="IPR035976">
    <property type="entry name" value="Sushi/SCR/CCP_sf"/>
</dbReference>
<feature type="compositionally biased region" description="Gly residues" evidence="9">
    <location>
        <begin position="16"/>
        <end position="26"/>
    </location>
</feature>
<keyword evidence="7" id="KW-0325">Glycoprotein</keyword>
<gene>
    <name evidence="13" type="ORF">JYU34_000740</name>
</gene>
<feature type="domain" description="Sushi" evidence="12">
    <location>
        <begin position="513"/>
        <end position="572"/>
    </location>
</feature>
<organism evidence="13 14">
    <name type="scientific">Plutella xylostella</name>
    <name type="common">Diamondback moth</name>
    <name type="synonym">Plutella maculipennis</name>
    <dbReference type="NCBI Taxonomy" id="51655"/>
    <lineage>
        <taxon>Eukaryota</taxon>
        <taxon>Metazoa</taxon>
        <taxon>Ecdysozoa</taxon>
        <taxon>Arthropoda</taxon>
        <taxon>Hexapoda</taxon>
        <taxon>Insecta</taxon>
        <taxon>Pterygota</taxon>
        <taxon>Neoptera</taxon>
        <taxon>Endopterygota</taxon>
        <taxon>Lepidoptera</taxon>
        <taxon>Glossata</taxon>
        <taxon>Ditrysia</taxon>
        <taxon>Yponomeutoidea</taxon>
        <taxon>Plutellidae</taxon>
        <taxon>Plutella</taxon>
    </lineage>
</organism>
<dbReference type="SUPFAM" id="SSF57535">
    <property type="entry name" value="Complement control module/SCR domain"/>
    <property type="match status" value="4"/>
</dbReference>
<keyword evidence="4" id="KW-0677">Repeat</keyword>
<dbReference type="PANTHER" id="PTHR19325:SF497">
    <property type="entry name" value="SUSHI, VON WILLEBRAND FACTOR TYPE A, EGF AND PENTRAXIN DOMAIN-CONTAINING PROTEIN 1-LIKE PROTEIN"/>
    <property type="match status" value="1"/>
</dbReference>
<name>A0ABQ7R8Q2_PLUXY</name>
<comment type="caution">
    <text evidence="8">Lacks conserved residue(s) required for the propagation of feature annotation.</text>
</comment>
<accession>A0ABQ7R8Q2</accession>
<feature type="compositionally biased region" description="Polar residues" evidence="9">
    <location>
        <begin position="736"/>
        <end position="745"/>
    </location>
</feature>
<dbReference type="InterPro" id="IPR000436">
    <property type="entry name" value="Sushi_SCR_CCP_dom"/>
</dbReference>
<feature type="disulfide bond" evidence="8">
    <location>
        <begin position="543"/>
        <end position="570"/>
    </location>
</feature>
<dbReference type="Proteomes" id="UP000823941">
    <property type="component" value="Chromosome 1"/>
</dbReference>
<evidence type="ECO:0000256" key="3">
    <source>
        <dbReference type="ARBA" id="ARBA00022729"/>
    </source>
</evidence>
<feature type="compositionally biased region" description="Low complexity" evidence="9">
    <location>
        <begin position="637"/>
        <end position="650"/>
    </location>
</feature>
<dbReference type="Pfam" id="PF00084">
    <property type="entry name" value="Sushi"/>
    <property type="match status" value="4"/>
</dbReference>
<dbReference type="Pfam" id="PF00059">
    <property type="entry name" value="Lectin_C"/>
    <property type="match status" value="1"/>
</dbReference>
<evidence type="ECO:0008006" key="15">
    <source>
        <dbReference type="Google" id="ProtNLM"/>
    </source>
</evidence>
<feature type="compositionally biased region" description="Basic residues" evidence="9">
    <location>
        <begin position="879"/>
        <end position="893"/>
    </location>
</feature>
<evidence type="ECO:0000256" key="9">
    <source>
        <dbReference type="SAM" id="MobiDB-lite"/>
    </source>
</evidence>
<evidence type="ECO:0000256" key="7">
    <source>
        <dbReference type="ARBA" id="ARBA00023180"/>
    </source>
</evidence>
<evidence type="ECO:0000256" key="1">
    <source>
        <dbReference type="ARBA" id="ARBA00022659"/>
    </source>
</evidence>
<dbReference type="PROSITE" id="PS50041">
    <property type="entry name" value="C_TYPE_LECTIN_2"/>
    <property type="match status" value="1"/>
</dbReference>
<dbReference type="Gene3D" id="2.10.70.10">
    <property type="entry name" value="Complement Module, domain 1"/>
    <property type="match status" value="4"/>
</dbReference>
<evidence type="ECO:0000256" key="10">
    <source>
        <dbReference type="SAM" id="Phobius"/>
    </source>
</evidence>
<sequence>MSHARIHLSKYAPATCGGGGGRGGGSLVEKLSNQRAKAPRWVVKGGARRHLRPPRQSPADRRPRTSHAPRPSALPQPRECQPTVIPLPAMDVKFASCVLLLYLAVAASETCHFPGAPAHSRVAFSDEALTEGTEASYSCERGFELLGPARRVCGPNGHWVPDGIPFCVLNVAAGKAPMQASTEAGGVPQRALDGSTSAVFSADTCTLTAPERVPWWYVNLLEPYMVQLVRLDFGKPCCGANKPAVIVVRVGNNRPDLGTNPVCNRFTGFIEEGQPLFLPCNPPMPGAFVSVHLEASTPSQLSICEAFVYTDQALPIERCPQFRDQPPGSTATYNGKCYIFYDRQPADFRDSLAFCRSRGGTLVDESNPALQGFISWELWRRHRSDSSSQYWMGAVRDTQDSNNWKWVNGNDITVSFWSAPGGGEGCARFDGSKGWLWADTDCNARLNYICQHQPKACGRPEQPPNSTMTSESFEVGTSVEYSCDEGHLLVGPTVRTCLDTGFYDEFPPVCKRIECGYPAEVPHGSYVLLNGSVSYLSHVQYSCEPGYEMAGRARLVCDIDERWNGPPPRCEIIQCEPPGEVSNGRVTLSHNTSVFGSVAEVSCARGYRLVGPRRVACLASGHWDKPIARCLPEERPVTSTSTTTSTTTTTLPPPTTPPPTTPRLVLPTRPRPRPSSPTPFSTADSKRNRPKPTTERPEVSTRYERPPERKVTDSKESPASHVPHIIVASHPRENQILGSGNNIRAEQTPRVNVPLSVDGERREPAGARLSIGAVVALGAFGAMVFLAAILTTIVILVKRKQHDGKRYRHHVSPDCNTVASLDSSSSESRSGLNRYYRQAWEELHEATGARQGHRRHEREAPKDGSELVVSDVYPAPHARDKRRHHHHHHHREPRHPDWPHRTHHNHKPRY</sequence>
<dbReference type="Gene3D" id="3.10.100.10">
    <property type="entry name" value="Mannose-Binding Protein A, subunit A"/>
    <property type="match status" value="1"/>
</dbReference>
<keyword evidence="14" id="KW-1185">Reference proteome</keyword>
<dbReference type="PROSITE" id="PS50923">
    <property type="entry name" value="SUSHI"/>
    <property type="match status" value="4"/>
</dbReference>
<evidence type="ECO:0000256" key="2">
    <source>
        <dbReference type="ARBA" id="ARBA00022723"/>
    </source>
</evidence>
<keyword evidence="10" id="KW-0812">Transmembrane</keyword>
<evidence type="ECO:0000259" key="11">
    <source>
        <dbReference type="PROSITE" id="PS50041"/>
    </source>
</evidence>
<reference evidence="13 14" key="1">
    <citation type="submission" date="2021-06" db="EMBL/GenBank/DDBJ databases">
        <title>A haploid diamondback moth (Plutella xylostella L.) genome assembly resolves 31 chromosomes and identifies a diamide resistance mutation.</title>
        <authorList>
            <person name="Ward C.M."/>
            <person name="Perry K.D."/>
            <person name="Baker G."/>
            <person name="Powis K."/>
            <person name="Heckel D.G."/>
            <person name="Baxter S.W."/>
        </authorList>
    </citation>
    <scope>NUCLEOTIDE SEQUENCE [LARGE SCALE GENOMIC DNA]</scope>
    <source>
        <strain evidence="13 14">LV</strain>
        <tissue evidence="13">Single pupa</tissue>
    </source>
</reference>
<evidence type="ECO:0000259" key="12">
    <source>
        <dbReference type="PROSITE" id="PS50923"/>
    </source>
</evidence>
<keyword evidence="6 8" id="KW-1015">Disulfide bond</keyword>
<dbReference type="InterPro" id="IPR016187">
    <property type="entry name" value="CTDL_fold"/>
</dbReference>
<feature type="compositionally biased region" description="Pro residues" evidence="9">
    <location>
        <begin position="651"/>
        <end position="661"/>
    </location>
</feature>
<keyword evidence="5" id="KW-0106">Calcium</keyword>